<name>A0A5M6IRV5_9PROT</name>
<dbReference type="GO" id="GO:0045436">
    <property type="term" value="F:lycopene beta cyclase activity"/>
    <property type="evidence" value="ECO:0007669"/>
    <property type="project" value="InterPro"/>
</dbReference>
<organism evidence="2 3">
    <name type="scientific">Rhodovastum atsumiense</name>
    <dbReference type="NCBI Taxonomy" id="504468"/>
    <lineage>
        <taxon>Bacteria</taxon>
        <taxon>Pseudomonadati</taxon>
        <taxon>Pseudomonadota</taxon>
        <taxon>Alphaproteobacteria</taxon>
        <taxon>Acetobacterales</taxon>
        <taxon>Acetobacteraceae</taxon>
        <taxon>Rhodovastum</taxon>
    </lineage>
</organism>
<proteinExistence type="inferred from homology"/>
<evidence type="ECO:0000256" key="1">
    <source>
        <dbReference type="ARBA" id="ARBA00006599"/>
    </source>
</evidence>
<sequence>MAQAPWPSAHERTHRYDVVFAGMGLANALTALRIRARHPYLRIAGFDPNPAVGAGRTWSFFASDVTPAQLAWLRPLLRQEWPAYEVRFPGLRRLLDTPLCTLSGPALQQALTGIVHHGEIREVHPDHVILTDGAVIEAGMVLDGRGARPSEALQCGWQKFMGQEIRLTRPHGLRHPVLMDACVDQFDGFRFMYLLPFGPDRLLVEDTRYSDTPVLAPGMAQAEIAAYIAAQGWEVAELLAQEHGVLPVVLDGDIAAFWAEAGPAAPMGMRAGLFHPLTGYSLPSAVMMADVIARVTPMRPQALRDMIEHTSRVRWRDQGFYRLLSRLLFQAGRPDQRWRVFERFFTLRQPLVERFFAGRSTALDRARVLTGRPPVPIGEAVRCITAPPFRMPTRDQPAGLAAALVTPGSRDA</sequence>
<dbReference type="OrthoDB" id="5793379at2"/>
<reference evidence="2 3" key="1">
    <citation type="submission" date="2019-09" db="EMBL/GenBank/DDBJ databases">
        <title>Genome sequence of Rhodovastum atsumiense, a diverse member of the Acetobacteraceae family of non-sulfur purple photosynthetic bacteria.</title>
        <authorList>
            <person name="Meyer T."/>
            <person name="Kyndt J."/>
        </authorList>
    </citation>
    <scope>NUCLEOTIDE SEQUENCE [LARGE SCALE GENOMIC DNA]</scope>
    <source>
        <strain evidence="2 3">DSM 21279</strain>
    </source>
</reference>
<dbReference type="EMBL" id="VWPK01000026">
    <property type="protein sequence ID" value="KAA5610921.1"/>
    <property type="molecule type" value="Genomic_DNA"/>
</dbReference>
<dbReference type="NCBIfam" id="TIGR01790">
    <property type="entry name" value="carotene-cycl"/>
    <property type="match status" value="1"/>
</dbReference>
<keyword evidence="3" id="KW-1185">Reference proteome</keyword>
<dbReference type="AlphaFoldDB" id="A0A5M6IRV5"/>
<keyword evidence="2" id="KW-0413">Isomerase</keyword>
<dbReference type="RefSeq" id="WP_150042017.1">
    <property type="nucleotide sequence ID" value="NZ_OW485601.1"/>
</dbReference>
<gene>
    <name evidence="2" type="primary">crtY</name>
    <name evidence="2" type="ORF">F1189_16925</name>
</gene>
<evidence type="ECO:0000313" key="2">
    <source>
        <dbReference type="EMBL" id="KAA5610921.1"/>
    </source>
</evidence>
<comment type="caution">
    <text evidence="2">The sequence shown here is derived from an EMBL/GenBank/DDBJ whole genome shotgun (WGS) entry which is preliminary data.</text>
</comment>
<dbReference type="SUPFAM" id="SSF51905">
    <property type="entry name" value="FAD/NAD(P)-binding domain"/>
    <property type="match status" value="1"/>
</dbReference>
<comment type="similarity">
    <text evidence="1">Belongs to the lycopene cyclase family.</text>
</comment>
<dbReference type="InterPro" id="IPR008461">
    <property type="entry name" value="CrtY"/>
</dbReference>
<protein>
    <submittedName>
        <fullName evidence="2">Lycopene beta-cyclase CrtY</fullName>
        <ecNumber evidence="2">5.5.1.19</ecNumber>
    </submittedName>
</protein>
<dbReference type="InterPro" id="IPR010108">
    <property type="entry name" value="Lycopene_cyclase_b/e"/>
</dbReference>
<dbReference type="InterPro" id="IPR036188">
    <property type="entry name" value="FAD/NAD-bd_sf"/>
</dbReference>
<dbReference type="GO" id="GO:0016117">
    <property type="term" value="P:carotenoid biosynthetic process"/>
    <property type="evidence" value="ECO:0007669"/>
    <property type="project" value="InterPro"/>
</dbReference>
<dbReference type="NCBIfam" id="TIGR01789">
    <property type="entry name" value="lycopene_cycl"/>
    <property type="match status" value="1"/>
</dbReference>
<dbReference type="EC" id="5.5.1.19" evidence="2"/>
<evidence type="ECO:0000313" key="3">
    <source>
        <dbReference type="Proteomes" id="UP000325255"/>
    </source>
</evidence>
<accession>A0A5M6IRV5</accession>
<dbReference type="Pfam" id="PF05834">
    <property type="entry name" value="Lycopene_cycl"/>
    <property type="match status" value="1"/>
</dbReference>
<dbReference type="GO" id="GO:0016705">
    <property type="term" value="F:oxidoreductase activity, acting on paired donors, with incorporation or reduction of molecular oxygen"/>
    <property type="evidence" value="ECO:0007669"/>
    <property type="project" value="InterPro"/>
</dbReference>
<dbReference type="Proteomes" id="UP000325255">
    <property type="component" value="Unassembled WGS sequence"/>
</dbReference>